<reference evidence="2 3" key="1">
    <citation type="submission" date="2021-03" db="EMBL/GenBank/DDBJ databases">
        <title>Enterococcal diversity collection.</title>
        <authorList>
            <person name="Gilmore M.S."/>
            <person name="Schwartzman J."/>
            <person name="Van Tyne D."/>
            <person name="Martin M."/>
            <person name="Earl A.M."/>
            <person name="Manson A.L."/>
            <person name="Straub T."/>
            <person name="Salamzade R."/>
            <person name="Saavedra J."/>
            <person name="Lebreton F."/>
            <person name="Prichula J."/>
            <person name="Schaufler K."/>
            <person name="Gaca A."/>
            <person name="Sgardioli B."/>
            <person name="Wagenaar J."/>
            <person name="Strong T."/>
        </authorList>
    </citation>
    <scope>NUCLEOTIDE SEQUENCE [LARGE SCALE GENOMIC DNA]</scope>
    <source>
        <strain evidence="2 3">MJM16</strain>
    </source>
</reference>
<evidence type="ECO:0000313" key="2">
    <source>
        <dbReference type="EMBL" id="MBO0452539.1"/>
    </source>
</evidence>
<dbReference type="Proteomes" id="UP000664495">
    <property type="component" value="Unassembled WGS sequence"/>
</dbReference>
<evidence type="ECO:0000313" key="3">
    <source>
        <dbReference type="Proteomes" id="UP000664495"/>
    </source>
</evidence>
<dbReference type="RefSeq" id="WP_207108305.1">
    <property type="nucleotide sequence ID" value="NZ_JAFLVR010000020.1"/>
</dbReference>
<dbReference type="Pfam" id="PF05043">
    <property type="entry name" value="Mga"/>
    <property type="match status" value="1"/>
</dbReference>
<dbReference type="InterPro" id="IPR007737">
    <property type="entry name" value="Mga_HTH"/>
</dbReference>
<comment type="caution">
    <text evidence="2">The sequence shown here is derived from an EMBL/GenBank/DDBJ whole genome shotgun (WGS) entry which is preliminary data.</text>
</comment>
<accession>A0ABS3HGH4</accession>
<evidence type="ECO:0000259" key="1">
    <source>
        <dbReference type="Pfam" id="PF05043"/>
    </source>
</evidence>
<name>A0ABS3HGH4_9ENTE</name>
<sequence length="511" mass="59461">MNLRRLLKRDSQRQLQLIELLYYSPHPRSSEELMTTIQCTLPILLSDIRAINKQSDYYKINNENSLYSLELKDNATLDVFISTMLTNSMAFKILEVIFYEDCYSLIELSKRLFCSLSTAQAFMINLQTVLAGWKMTILRRPYRLAGNEVAIRHLFFLYFSEKKAERESTPFSSEFFQFGDEIIRSMIANNKLEVSLAQYNRLSLTFFISLVRNSNEHFIPIEMLKSTAVTSPSQQAIDNFDYYLMEELDLLYSEDVMKDSFWLLYSDLFLLGDEQIDRALQTNHSLAYHFETHFILAERLSKMLITPLSERKKEQLATILVNQHLFHAKTKEFISVLQDRKKECLYLLDTFHAHSVHQLRNLVIKFTDEYDLFKSSEFIDNYVYQIIAAVPSCLNGMKQLAKPVNLLIVSSDSKMQESLLSELLRLSIKGNYAIHQINVNQLHNQSYLEVFEEYDVVISTSTFDVPSCKTPIIAVELCPSMHSITKIQQLIDKIVLENNQFTAKLIEEGLE</sequence>
<organism evidence="2 3">
    <name type="scientific">Candidatus Enterococcus murrayae</name>
    <dbReference type="NCBI Taxonomy" id="2815321"/>
    <lineage>
        <taxon>Bacteria</taxon>
        <taxon>Bacillati</taxon>
        <taxon>Bacillota</taxon>
        <taxon>Bacilli</taxon>
        <taxon>Lactobacillales</taxon>
        <taxon>Enterococcaceae</taxon>
        <taxon>Enterococcus</taxon>
    </lineage>
</organism>
<proteinExistence type="predicted"/>
<dbReference type="EMBL" id="JAFLVR010000020">
    <property type="protein sequence ID" value="MBO0452539.1"/>
    <property type="molecule type" value="Genomic_DNA"/>
</dbReference>
<keyword evidence="3" id="KW-1185">Reference proteome</keyword>
<feature type="domain" description="Mga helix-turn-helix" evidence="1">
    <location>
        <begin position="74"/>
        <end position="159"/>
    </location>
</feature>
<gene>
    <name evidence="2" type="ORF">JZO85_09675</name>
</gene>
<protein>
    <submittedName>
        <fullName evidence="2">Helix-turn-helix domain-containing protein</fullName>
    </submittedName>
</protein>